<accession>A0A075GH39</accession>
<keyword evidence="1" id="KW-0444">Lipid biosynthesis</keyword>
<dbReference type="Pfam" id="PF22578">
    <property type="entry name" value="GGR_cat"/>
    <property type="match status" value="1"/>
</dbReference>
<evidence type="ECO:0000256" key="4">
    <source>
        <dbReference type="ARBA" id="ARBA00023002"/>
    </source>
</evidence>
<dbReference type="InterPro" id="IPR011777">
    <property type="entry name" value="Geranylgeranyl_Rdtase_fam"/>
</dbReference>
<name>A0A075GH39_9EURY</name>
<dbReference type="SUPFAM" id="SSF51905">
    <property type="entry name" value="FAD/NAD(P)-binding domain"/>
    <property type="match status" value="1"/>
</dbReference>
<dbReference type="InterPro" id="IPR054715">
    <property type="entry name" value="GGR_cat"/>
</dbReference>
<dbReference type="GO" id="GO:0016628">
    <property type="term" value="F:oxidoreductase activity, acting on the CH-CH group of donors, NAD or NADP as acceptor"/>
    <property type="evidence" value="ECO:0007669"/>
    <property type="project" value="InterPro"/>
</dbReference>
<dbReference type="GO" id="GO:0008654">
    <property type="term" value="P:phospholipid biosynthetic process"/>
    <property type="evidence" value="ECO:0007669"/>
    <property type="project" value="UniProtKB-KW"/>
</dbReference>
<protein>
    <submittedName>
        <fullName evidence="9">Digeranylgeranylglycerophospholipid reductase</fullName>
    </submittedName>
</protein>
<dbReference type="NCBIfam" id="TIGR02032">
    <property type="entry name" value="GG-red-SF"/>
    <property type="match status" value="1"/>
</dbReference>
<evidence type="ECO:0000256" key="2">
    <source>
        <dbReference type="ARBA" id="ARBA00022630"/>
    </source>
</evidence>
<dbReference type="Pfam" id="PF12831">
    <property type="entry name" value="FAD_oxidored"/>
    <property type="match status" value="1"/>
</dbReference>
<evidence type="ECO:0000259" key="8">
    <source>
        <dbReference type="Pfam" id="PF22578"/>
    </source>
</evidence>
<evidence type="ECO:0000256" key="1">
    <source>
        <dbReference type="ARBA" id="ARBA00022516"/>
    </source>
</evidence>
<keyword evidence="6" id="KW-0594">Phospholipid biosynthesis</keyword>
<evidence type="ECO:0000313" key="9">
    <source>
        <dbReference type="EMBL" id="AIF03264.1"/>
    </source>
</evidence>
<keyword evidence="4" id="KW-0560">Oxidoreductase</keyword>
<dbReference type="PRINTS" id="PR00420">
    <property type="entry name" value="RNGMNOXGNASE"/>
</dbReference>
<dbReference type="InterPro" id="IPR036188">
    <property type="entry name" value="FAD/NAD-bd_sf"/>
</dbReference>
<keyword evidence="5" id="KW-0443">Lipid metabolism</keyword>
<organism evidence="9">
    <name type="scientific">uncultured marine group II/III euryarchaeote KM3_162_H08</name>
    <dbReference type="NCBI Taxonomy" id="1457916"/>
    <lineage>
        <taxon>Archaea</taxon>
        <taxon>Methanobacteriati</taxon>
        <taxon>Methanobacteriota</taxon>
        <taxon>environmental samples</taxon>
    </lineage>
</organism>
<dbReference type="EMBL" id="KF900675">
    <property type="protein sequence ID" value="AIF03264.1"/>
    <property type="molecule type" value="Genomic_DNA"/>
</dbReference>
<dbReference type="InterPro" id="IPR050407">
    <property type="entry name" value="Geranylgeranyl_reductase"/>
</dbReference>
<evidence type="ECO:0000256" key="5">
    <source>
        <dbReference type="ARBA" id="ARBA00023098"/>
    </source>
</evidence>
<keyword evidence="3" id="KW-0274">FAD</keyword>
<proteinExistence type="predicted"/>
<dbReference type="PANTHER" id="PTHR42685">
    <property type="entry name" value="GERANYLGERANYL DIPHOSPHATE REDUCTASE"/>
    <property type="match status" value="1"/>
</dbReference>
<evidence type="ECO:0000256" key="7">
    <source>
        <dbReference type="ARBA" id="ARBA00023264"/>
    </source>
</evidence>
<reference evidence="9" key="1">
    <citation type="journal article" date="2014" name="Genome Biol. Evol.">
        <title>Pangenome evidence for extensive interdomain horizontal transfer affecting lineage core and shell genes in uncultured planktonic thaumarchaeota and euryarchaeota.</title>
        <authorList>
            <person name="Deschamps P."/>
            <person name="Zivanovic Y."/>
            <person name="Moreira D."/>
            <person name="Rodriguez-Valera F."/>
            <person name="Lopez-Garcia P."/>
        </authorList>
    </citation>
    <scope>NUCLEOTIDE SEQUENCE</scope>
</reference>
<sequence>MGDAVSMCDVLVIGAGPGGGNAALQCARQGLSTMLIEDHSAIGTPVHCGECISDLACDNLNLDLPEHVISKRVHGIRVIFPDGTEKCLTEEGYVLEKHLFERWIADKAVEAGASMHLSHKLSSMDRVEEDGRFIGWKCDGKGEQFPIQAKVVIDASGVAAVCSKVVNIDEDTPLNTMGKVVAGMQYELLEVPSDGYLDFYIWPKYAEKGYLWMIPKCDGRANVGLVTEDRPRTKKALDEFIGITHFKELEQVPPPWKEKGNPAFGGTIPISGPFENTHYDGLMLVGDAAGFTSPLFEGGSHLALKSAVYAAETAAAAIAEDDVSAERLAIYAKLWKDEFPPYDKILRGKNALFDLTDDEMSVMARCFPDEMSDMGVPGKAMVGLRLLARRPGLYLKKVVPAMLAFGYSRAKYYGW</sequence>
<dbReference type="AlphaFoldDB" id="A0A075GH39"/>
<feature type="domain" description="Digeranylgeranylglycerophospholipid reductase catalytic" evidence="8">
    <location>
        <begin position="183"/>
        <end position="242"/>
    </location>
</feature>
<keyword evidence="2" id="KW-0285">Flavoprotein</keyword>
<evidence type="ECO:0000256" key="3">
    <source>
        <dbReference type="ARBA" id="ARBA00022827"/>
    </source>
</evidence>
<dbReference type="Gene3D" id="3.50.50.60">
    <property type="entry name" value="FAD/NAD(P)-binding domain"/>
    <property type="match status" value="1"/>
</dbReference>
<keyword evidence="7" id="KW-1208">Phospholipid metabolism</keyword>
<evidence type="ECO:0000256" key="6">
    <source>
        <dbReference type="ARBA" id="ARBA00023209"/>
    </source>
</evidence>
<dbReference type="PANTHER" id="PTHR42685:SF18">
    <property type="entry name" value="DIGERANYLGERANYLGLYCEROPHOSPHOLIPID REDUCTASE"/>
    <property type="match status" value="1"/>
</dbReference>